<gene>
    <name evidence="1" type="ORF">U9M48_009488</name>
</gene>
<name>A0AAQ3SRD9_PASNO</name>
<evidence type="ECO:0000313" key="2">
    <source>
        <dbReference type="Proteomes" id="UP001341281"/>
    </source>
</evidence>
<protein>
    <submittedName>
        <fullName evidence="1">Uncharacterized protein</fullName>
    </submittedName>
</protein>
<dbReference type="Proteomes" id="UP001341281">
    <property type="component" value="Chromosome 02"/>
</dbReference>
<keyword evidence="2" id="KW-1185">Reference proteome</keyword>
<reference evidence="1 2" key="1">
    <citation type="submission" date="2024-02" db="EMBL/GenBank/DDBJ databases">
        <title>High-quality chromosome-scale genome assembly of Pensacola bahiagrass (Paspalum notatum Flugge var. saurae).</title>
        <authorList>
            <person name="Vega J.M."/>
            <person name="Podio M."/>
            <person name="Orjuela J."/>
            <person name="Siena L.A."/>
            <person name="Pessino S.C."/>
            <person name="Combes M.C."/>
            <person name="Mariac C."/>
            <person name="Albertini E."/>
            <person name="Pupilli F."/>
            <person name="Ortiz J.P.A."/>
            <person name="Leblanc O."/>
        </authorList>
    </citation>
    <scope>NUCLEOTIDE SEQUENCE [LARGE SCALE GENOMIC DNA]</scope>
    <source>
        <strain evidence="1">R1</strain>
        <tissue evidence="1">Leaf</tissue>
    </source>
</reference>
<sequence>MRRNRRSKHQSTSRLKEMTMLAFSNTVLSMSARARKLGKSTLRRKDLTKSIEKDIHCESPHETHE</sequence>
<dbReference type="AlphaFoldDB" id="A0AAQ3SRD9"/>
<dbReference type="EMBL" id="CP144746">
    <property type="protein sequence ID" value="WVZ59333.1"/>
    <property type="molecule type" value="Genomic_DNA"/>
</dbReference>
<proteinExistence type="predicted"/>
<evidence type="ECO:0000313" key="1">
    <source>
        <dbReference type="EMBL" id="WVZ59333.1"/>
    </source>
</evidence>
<accession>A0AAQ3SRD9</accession>
<organism evidence="1 2">
    <name type="scientific">Paspalum notatum var. saurae</name>
    <dbReference type="NCBI Taxonomy" id="547442"/>
    <lineage>
        <taxon>Eukaryota</taxon>
        <taxon>Viridiplantae</taxon>
        <taxon>Streptophyta</taxon>
        <taxon>Embryophyta</taxon>
        <taxon>Tracheophyta</taxon>
        <taxon>Spermatophyta</taxon>
        <taxon>Magnoliopsida</taxon>
        <taxon>Liliopsida</taxon>
        <taxon>Poales</taxon>
        <taxon>Poaceae</taxon>
        <taxon>PACMAD clade</taxon>
        <taxon>Panicoideae</taxon>
        <taxon>Andropogonodae</taxon>
        <taxon>Paspaleae</taxon>
        <taxon>Paspalinae</taxon>
        <taxon>Paspalum</taxon>
    </lineage>
</organism>